<protein>
    <submittedName>
        <fullName evidence="1">Uncharacterized protein</fullName>
    </submittedName>
</protein>
<organism evidence="1 2">
    <name type="scientific">Kocuria marina subsp. indica</name>
    <dbReference type="NCBI Taxonomy" id="1049583"/>
    <lineage>
        <taxon>Bacteria</taxon>
        <taxon>Bacillati</taxon>
        <taxon>Actinomycetota</taxon>
        <taxon>Actinomycetes</taxon>
        <taxon>Micrococcales</taxon>
        <taxon>Micrococcaceae</taxon>
        <taxon>Kocuria</taxon>
    </lineage>
</organism>
<proteinExistence type="predicted"/>
<dbReference type="EMBL" id="FXAC01000026">
    <property type="protein sequence ID" value="SMF30224.1"/>
    <property type="molecule type" value="Genomic_DNA"/>
</dbReference>
<gene>
    <name evidence="1" type="ORF">SAMN06296028_1266</name>
</gene>
<evidence type="ECO:0000313" key="1">
    <source>
        <dbReference type="EMBL" id="SMF30224.1"/>
    </source>
</evidence>
<reference evidence="2" key="1">
    <citation type="submission" date="2017-04" db="EMBL/GenBank/DDBJ databases">
        <authorList>
            <person name="Varghese N."/>
            <person name="Submissions S."/>
        </authorList>
    </citation>
    <scope>NUCLEOTIDE SEQUENCE [LARGE SCALE GENOMIC DNA]</scope>
    <source>
        <strain evidence="2">NIO-1021</strain>
    </source>
</reference>
<name>A0A1X7E9S1_9MICC</name>
<dbReference type="Proteomes" id="UP000192929">
    <property type="component" value="Unassembled WGS sequence"/>
</dbReference>
<keyword evidence="2" id="KW-1185">Reference proteome</keyword>
<evidence type="ECO:0000313" key="2">
    <source>
        <dbReference type="Proteomes" id="UP000192929"/>
    </source>
</evidence>
<sequence>MMDSPCHKLKSQLLNEWNDHTQVVSYGDGCLVYLPWHHDDDDAVGLYIQALDDTRVRISDQGSTLSRLQGFDQFGQGGSFDHAWRQALGGLRTHAIGTDGAGPEIAVTCEFNDVAAMTSRVASACLRASQTDLSLRGPGPGPRFDTQITQALSRLVSHFRSVSLQRHPAVTLKTGRPRTVTARIDQRGTPRLWVQAVSGKKPDERESQVSKCFLTFSQGEFDTAGRLAVLAGTESSWPAGMADDLREVATNVLFSDETERIDKAVRTAVQEPLHS</sequence>
<dbReference type="RefSeq" id="WP_085108662.1">
    <property type="nucleotide sequence ID" value="NZ_FXAC01000026.1"/>
</dbReference>
<dbReference type="AlphaFoldDB" id="A0A1X7E9S1"/>
<accession>A0A1X7E9S1</accession>